<keyword evidence="2" id="KW-1185">Reference proteome</keyword>
<protein>
    <submittedName>
        <fullName evidence="1">Uncharacterized protein</fullName>
    </submittedName>
</protein>
<gene>
    <name evidence="1" type="ORF">M404DRAFT_991608</name>
</gene>
<sequence length="53" mass="5886">MNSALLKGLTIVFPRDAVVLPELHVAPRGLSPPVAFRLWADKALYFTQCSDFL</sequence>
<accession>A0A0C3PZJ9</accession>
<reference evidence="1 2" key="1">
    <citation type="submission" date="2014-04" db="EMBL/GenBank/DDBJ databases">
        <authorList>
            <consortium name="DOE Joint Genome Institute"/>
            <person name="Kuo A."/>
            <person name="Kohler A."/>
            <person name="Costa M.D."/>
            <person name="Nagy L.G."/>
            <person name="Floudas D."/>
            <person name="Copeland A."/>
            <person name="Barry K.W."/>
            <person name="Cichocki N."/>
            <person name="Veneault-Fourrey C."/>
            <person name="LaButti K."/>
            <person name="Lindquist E.A."/>
            <person name="Lipzen A."/>
            <person name="Lundell T."/>
            <person name="Morin E."/>
            <person name="Murat C."/>
            <person name="Sun H."/>
            <person name="Tunlid A."/>
            <person name="Henrissat B."/>
            <person name="Grigoriev I.V."/>
            <person name="Hibbett D.S."/>
            <person name="Martin F."/>
            <person name="Nordberg H.P."/>
            <person name="Cantor M.N."/>
            <person name="Hua S.X."/>
        </authorList>
    </citation>
    <scope>NUCLEOTIDE SEQUENCE [LARGE SCALE GENOMIC DNA]</scope>
    <source>
        <strain evidence="1 2">Marx 270</strain>
    </source>
</reference>
<evidence type="ECO:0000313" key="1">
    <source>
        <dbReference type="EMBL" id="KIO14859.1"/>
    </source>
</evidence>
<dbReference type="InParanoid" id="A0A0C3PZJ9"/>
<dbReference type="Proteomes" id="UP000054217">
    <property type="component" value="Unassembled WGS sequence"/>
</dbReference>
<reference evidence="2" key="2">
    <citation type="submission" date="2015-01" db="EMBL/GenBank/DDBJ databases">
        <title>Evolutionary Origins and Diversification of the Mycorrhizal Mutualists.</title>
        <authorList>
            <consortium name="DOE Joint Genome Institute"/>
            <consortium name="Mycorrhizal Genomics Consortium"/>
            <person name="Kohler A."/>
            <person name="Kuo A."/>
            <person name="Nagy L.G."/>
            <person name="Floudas D."/>
            <person name="Copeland A."/>
            <person name="Barry K.W."/>
            <person name="Cichocki N."/>
            <person name="Veneault-Fourrey C."/>
            <person name="LaButti K."/>
            <person name="Lindquist E.A."/>
            <person name="Lipzen A."/>
            <person name="Lundell T."/>
            <person name="Morin E."/>
            <person name="Murat C."/>
            <person name="Riley R."/>
            <person name="Ohm R."/>
            <person name="Sun H."/>
            <person name="Tunlid A."/>
            <person name="Henrissat B."/>
            <person name="Grigoriev I.V."/>
            <person name="Hibbett D.S."/>
            <person name="Martin F."/>
        </authorList>
    </citation>
    <scope>NUCLEOTIDE SEQUENCE [LARGE SCALE GENOMIC DNA]</scope>
    <source>
        <strain evidence="2">Marx 270</strain>
    </source>
</reference>
<proteinExistence type="predicted"/>
<organism evidence="1 2">
    <name type="scientific">Pisolithus tinctorius Marx 270</name>
    <dbReference type="NCBI Taxonomy" id="870435"/>
    <lineage>
        <taxon>Eukaryota</taxon>
        <taxon>Fungi</taxon>
        <taxon>Dikarya</taxon>
        <taxon>Basidiomycota</taxon>
        <taxon>Agaricomycotina</taxon>
        <taxon>Agaricomycetes</taxon>
        <taxon>Agaricomycetidae</taxon>
        <taxon>Boletales</taxon>
        <taxon>Sclerodermatineae</taxon>
        <taxon>Pisolithaceae</taxon>
        <taxon>Pisolithus</taxon>
    </lineage>
</organism>
<dbReference type="HOGENOM" id="CLU_3069641_0_0_1"/>
<dbReference type="EMBL" id="KN831944">
    <property type="protein sequence ID" value="KIO14859.1"/>
    <property type="molecule type" value="Genomic_DNA"/>
</dbReference>
<name>A0A0C3PZJ9_PISTI</name>
<dbReference type="AlphaFoldDB" id="A0A0C3PZJ9"/>
<evidence type="ECO:0000313" key="2">
    <source>
        <dbReference type="Proteomes" id="UP000054217"/>
    </source>
</evidence>